<dbReference type="RefSeq" id="WP_110370165.1">
    <property type="nucleotide sequence ID" value="NZ_QJJX01000011.1"/>
</dbReference>
<dbReference type="InterPro" id="IPR012944">
    <property type="entry name" value="SusD_RagB_dom"/>
</dbReference>
<gene>
    <name evidence="8" type="ORF">EJ73_01224</name>
</gene>
<comment type="caution">
    <text evidence="8">The sequence shown here is derived from an EMBL/GenBank/DDBJ whole genome shotgun (WGS) entry which is preliminary data.</text>
</comment>
<keyword evidence="4" id="KW-0472">Membrane</keyword>
<dbReference type="Pfam" id="PF14322">
    <property type="entry name" value="SusD-like_3"/>
    <property type="match status" value="1"/>
</dbReference>
<comment type="similarity">
    <text evidence="2">Belongs to the SusD family.</text>
</comment>
<evidence type="ECO:0000256" key="1">
    <source>
        <dbReference type="ARBA" id="ARBA00004442"/>
    </source>
</evidence>
<evidence type="ECO:0000259" key="7">
    <source>
        <dbReference type="Pfam" id="PF14322"/>
    </source>
</evidence>
<evidence type="ECO:0000256" key="3">
    <source>
        <dbReference type="ARBA" id="ARBA00022729"/>
    </source>
</evidence>
<dbReference type="EMBL" id="QJJX01000011">
    <property type="protein sequence ID" value="PXX22463.1"/>
    <property type="molecule type" value="Genomic_DNA"/>
</dbReference>
<evidence type="ECO:0000259" key="6">
    <source>
        <dbReference type="Pfam" id="PF07980"/>
    </source>
</evidence>
<evidence type="ECO:0000313" key="8">
    <source>
        <dbReference type="EMBL" id="PXX22463.1"/>
    </source>
</evidence>
<evidence type="ECO:0000256" key="5">
    <source>
        <dbReference type="ARBA" id="ARBA00023237"/>
    </source>
</evidence>
<evidence type="ECO:0000256" key="4">
    <source>
        <dbReference type="ARBA" id="ARBA00023136"/>
    </source>
</evidence>
<dbReference type="SUPFAM" id="SSF48452">
    <property type="entry name" value="TPR-like"/>
    <property type="match status" value="1"/>
</dbReference>
<evidence type="ECO:0000313" key="9">
    <source>
        <dbReference type="Proteomes" id="UP000248314"/>
    </source>
</evidence>
<dbReference type="Gene3D" id="1.25.40.390">
    <property type="match status" value="1"/>
</dbReference>
<dbReference type="InterPro" id="IPR011990">
    <property type="entry name" value="TPR-like_helical_dom_sf"/>
</dbReference>
<dbReference type="PROSITE" id="PS51257">
    <property type="entry name" value="PROKAR_LIPOPROTEIN"/>
    <property type="match status" value="1"/>
</dbReference>
<dbReference type="Proteomes" id="UP000248314">
    <property type="component" value="Unassembled WGS sequence"/>
</dbReference>
<proteinExistence type="inferred from homology"/>
<dbReference type="InterPro" id="IPR033985">
    <property type="entry name" value="SusD-like_N"/>
</dbReference>
<keyword evidence="5" id="KW-0998">Cell outer membrane</keyword>
<organism evidence="8 9">
    <name type="scientific">Hoylesella shahii DSM 15611 = JCM 12083</name>
    <dbReference type="NCBI Taxonomy" id="1122991"/>
    <lineage>
        <taxon>Bacteria</taxon>
        <taxon>Pseudomonadati</taxon>
        <taxon>Bacteroidota</taxon>
        <taxon>Bacteroidia</taxon>
        <taxon>Bacteroidales</taxon>
        <taxon>Prevotellaceae</taxon>
        <taxon>Hoylesella</taxon>
    </lineage>
</organism>
<dbReference type="Pfam" id="PF07980">
    <property type="entry name" value="SusD_RagB"/>
    <property type="match status" value="1"/>
</dbReference>
<reference evidence="8 9" key="1">
    <citation type="submission" date="2018-05" db="EMBL/GenBank/DDBJ databases">
        <title>Genomic Encyclopedia of Type Strains, Phase I: the one thousand microbial genomes (KMG-I) project.</title>
        <authorList>
            <person name="Kyrpides N."/>
        </authorList>
    </citation>
    <scope>NUCLEOTIDE SEQUENCE [LARGE SCALE GENOMIC DNA]</scope>
    <source>
        <strain evidence="8 9">DSM 15611</strain>
    </source>
</reference>
<protein>
    <submittedName>
        <fullName evidence="8">SusD-like starch-binding protein associating with outer membrane</fullName>
    </submittedName>
</protein>
<name>A0A318HW46_9BACT</name>
<evidence type="ECO:0000256" key="2">
    <source>
        <dbReference type="ARBA" id="ARBA00006275"/>
    </source>
</evidence>
<comment type="subcellular location">
    <subcellularLocation>
        <location evidence="1">Cell outer membrane</location>
    </subcellularLocation>
</comment>
<dbReference type="AlphaFoldDB" id="A0A318HW46"/>
<keyword evidence="9" id="KW-1185">Reference proteome</keyword>
<keyword evidence="3" id="KW-0732">Signal</keyword>
<accession>A0A318HW46</accession>
<dbReference type="STRING" id="1122991.GCA_000613445_01006"/>
<feature type="domain" description="RagB/SusD" evidence="6">
    <location>
        <begin position="316"/>
        <end position="424"/>
    </location>
</feature>
<sequence length="448" mass="50360">MKDIRLALLLCLVAVFTSCDKFLDIRPTGKVIAETGDEYRALLTSEYKNFPEDRGLASFRSDEITFDASTTSSEDYDSFFDIWTWNDQSPQATTASLGWRRYYHAIYIANTIIANRNNITEISTADRNQLVGEAYMMRAYCHFLLANLYAKPYTTVQPDTTRAVPLMLTADVNLVPQSQSLAAVYAQVENDVDSAALLMNKTTWDKGFNYRFNTTSAYALKSRLALYKGDWAAALAAAKQVIAAHPALEDLTSSSAVLPNSYKSAENIVALEQVMTPTYARAGRVSDELLALYKSGDRRKAHYFNEISSTTTLISKGGGGDLRCSFRSAEFYLIAAESAAELGNVAEALTYLKALMAKRYSTAFYNFHAANVDTLSQAELISYIYDERARELAFEGHRWFDLRRTARPQLQKTYDSNTYTLQQNDSRYTLRFPLEAVEANPGIEKMER</sequence>
<dbReference type="GO" id="GO:0009279">
    <property type="term" value="C:cell outer membrane"/>
    <property type="evidence" value="ECO:0007669"/>
    <property type="project" value="UniProtKB-SubCell"/>
</dbReference>
<feature type="domain" description="SusD-like N-terminal" evidence="7">
    <location>
        <begin position="22"/>
        <end position="226"/>
    </location>
</feature>